<evidence type="ECO:0000313" key="2">
    <source>
        <dbReference type="EMBL" id="TVP41906.1"/>
    </source>
</evidence>
<keyword evidence="3" id="KW-1185">Reference proteome</keyword>
<organism evidence="2 3">
    <name type="scientific">Candidatus Nitrosocosmicus arcticus</name>
    <dbReference type="NCBI Taxonomy" id="2035267"/>
    <lineage>
        <taxon>Archaea</taxon>
        <taxon>Nitrososphaerota</taxon>
        <taxon>Nitrososphaeria</taxon>
        <taxon>Nitrososphaerales</taxon>
        <taxon>Nitrososphaeraceae</taxon>
        <taxon>Candidatus Nitrosocosmicus</taxon>
    </lineage>
</organism>
<feature type="transmembrane region" description="Helical" evidence="1">
    <location>
        <begin position="21"/>
        <end position="37"/>
    </location>
</feature>
<proteinExistence type="predicted"/>
<accession>A0A557SZ90</accession>
<reference evidence="2 3" key="1">
    <citation type="journal article" date="2019" name="Front. Microbiol.">
        <title>Ammonia Oxidation by the Arctic Terrestrial Thaumarchaeote Candidatus Nitrosocosmicus arcticus Is Stimulated by Increasing Temperatures.</title>
        <authorList>
            <person name="Alves R.J.E."/>
            <person name="Kerou M."/>
            <person name="Zappe A."/>
            <person name="Bittner R."/>
            <person name="Abby S.S."/>
            <person name="Schmidt H.A."/>
            <person name="Pfeifer K."/>
            <person name="Schleper C."/>
        </authorList>
    </citation>
    <scope>NUCLEOTIDE SEQUENCE [LARGE SCALE GENOMIC DNA]</scope>
    <source>
        <strain evidence="2 3">Kfb</strain>
    </source>
</reference>
<dbReference type="Proteomes" id="UP000315289">
    <property type="component" value="Unassembled WGS sequence"/>
</dbReference>
<keyword evidence="1" id="KW-0472">Membrane</keyword>
<gene>
    <name evidence="2" type="ORF">NARC_10312</name>
</gene>
<dbReference type="EMBL" id="VOAH01000001">
    <property type="protein sequence ID" value="TVP41906.1"/>
    <property type="molecule type" value="Genomic_DNA"/>
</dbReference>
<protein>
    <submittedName>
        <fullName evidence="2">Uncharacterized protein</fullName>
    </submittedName>
</protein>
<comment type="caution">
    <text evidence="2">The sequence shown here is derived from an EMBL/GenBank/DDBJ whole genome shotgun (WGS) entry which is preliminary data.</text>
</comment>
<keyword evidence="1" id="KW-1133">Transmembrane helix</keyword>
<evidence type="ECO:0000313" key="3">
    <source>
        <dbReference type="Proteomes" id="UP000315289"/>
    </source>
</evidence>
<evidence type="ECO:0000256" key="1">
    <source>
        <dbReference type="SAM" id="Phobius"/>
    </source>
</evidence>
<name>A0A557SZ90_9ARCH</name>
<keyword evidence="1" id="KW-0812">Transmembrane</keyword>
<dbReference type="AlphaFoldDB" id="A0A557SZ90"/>
<sequence length="39" mass="4776">MQKTLSKLGECLEKKVKKRKITKYLIYIVNFIAWVKRNY</sequence>